<dbReference type="SUPFAM" id="SSF55874">
    <property type="entry name" value="ATPase domain of HSP90 chaperone/DNA topoisomerase II/histidine kinase"/>
    <property type="match status" value="1"/>
</dbReference>
<dbReference type="PROSITE" id="PS50109">
    <property type="entry name" value="HIS_KIN"/>
    <property type="match status" value="1"/>
</dbReference>
<evidence type="ECO:0000256" key="5">
    <source>
        <dbReference type="ARBA" id="ARBA00022679"/>
    </source>
</evidence>
<feature type="region of interest" description="Disordered" evidence="8">
    <location>
        <begin position="290"/>
        <end position="309"/>
    </location>
</feature>
<dbReference type="Pfam" id="PF00512">
    <property type="entry name" value="HisKA"/>
    <property type="match status" value="1"/>
</dbReference>
<dbReference type="GO" id="GO:0000155">
    <property type="term" value="F:phosphorelay sensor kinase activity"/>
    <property type="evidence" value="ECO:0007669"/>
    <property type="project" value="InterPro"/>
</dbReference>
<dbReference type="InterPro" id="IPR050736">
    <property type="entry name" value="Sensor_HK_Regulatory"/>
</dbReference>
<comment type="caution">
    <text evidence="11">The sequence shown here is derived from an EMBL/GenBank/DDBJ whole genome shotgun (WGS) entry which is preliminary data.</text>
</comment>
<feature type="transmembrane region" description="Helical" evidence="9">
    <location>
        <begin position="6"/>
        <end position="28"/>
    </location>
</feature>
<dbReference type="SUPFAM" id="SSF47384">
    <property type="entry name" value="Homodimeric domain of signal transducing histidine kinase"/>
    <property type="match status" value="1"/>
</dbReference>
<dbReference type="Gene3D" id="3.30.565.10">
    <property type="entry name" value="Histidine kinase-like ATPase, C-terminal domain"/>
    <property type="match status" value="1"/>
</dbReference>
<dbReference type="PANTHER" id="PTHR43711:SF1">
    <property type="entry name" value="HISTIDINE KINASE 1"/>
    <property type="match status" value="1"/>
</dbReference>
<evidence type="ECO:0000313" key="11">
    <source>
        <dbReference type="EMBL" id="GHH71150.1"/>
    </source>
</evidence>
<dbReference type="InterPro" id="IPR005467">
    <property type="entry name" value="His_kinase_dom"/>
</dbReference>
<dbReference type="Pfam" id="PF02518">
    <property type="entry name" value="HATPase_c"/>
    <property type="match status" value="1"/>
</dbReference>
<keyword evidence="12" id="KW-1185">Reference proteome</keyword>
<name>A0A919FRL0_9MICO</name>
<evidence type="ECO:0000313" key="12">
    <source>
        <dbReference type="Proteomes" id="UP000627369"/>
    </source>
</evidence>
<evidence type="ECO:0000259" key="10">
    <source>
        <dbReference type="PROSITE" id="PS50109"/>
    </source>
</evidence>
<evidence type="ECO:0000256" key="9">
    <source>
        <dbReference type="SAM" id="Phobius"/>
    </source>
</evidence>
<accession>A0A919FRL0</accession>
<feature type="transmembrane region" description="Helical" evidence="9">
    <location>
        <begin position="35"/>
        <end position="56"/>
    </location>
</feature>
<dbReference type="InterPro" id="IPR036097">
    <property type="entry name" value="HisK_dim/P_sf"/>
</dbReference>
<evidence type="ECO:0000256" key="7">
    <source>
        <dbReference type="ARBA" id="ARBA00023012"/>
    </source>
</evidence>
<comment type="catalytic activity">
    <reaction evidence="1">
        <text>ATP + protein L-histidine = ADP + protein N-phospho-L-histidine.</text>
        <dbReference type="EC" id="2.7.13.3"/>
    </reaction>
</comment>
<protein>
    <recommendedName>
        <fullName evidence="3">histidine kinase</fullName>
        <ecNumber evidence="3">2.7.13.3</ecNumber>
    </recommendedName>
</protein>
<feature type="transmembrane region" description="Helical" evidence="9">
    <location>
        <begin position="68"/>
        <end position="87"/>
    </location>
</feature>
<comment type="subcellular location">
    <subcellularLocation>
        <location evidence="2">Cell membrane</location>
    </subcellularLocation>
</comment>
<keyword evidence="9" id="KW-1133">Transmembrane helix</keyword>
<evidence type="ECO:0000256" key="8">
    <source>
        <dbReference type="SAM" id="MobiDB-lite"/>
    </source>
</evidence>
<keyword evidence="6" id="KW-0418">Kinase</keyword>
<proteinExistence type="predicted"/>
<dbReference type="GO" id="GO:0005886">
    <property type="term" value="C:plasma membrane"/>
    <property type="evidence" value="ECO:0007669"/>
    <property type="project" value="UniProtKB-SubCell"/>
</dbReference>
<keyword evidence="4" id="KW-0597">Phosphoprotein</keyword>
<feature type="domain" description="Histidine kinase" evidence="10">
    <location>
        <begin position="121"/>
        <end position="348"/>
    </location>
</feature>
<keyword evidence="7" id="KW-0902">Two-component regulatory system</keyword>
<dbReference type="SMART" id="SM00388">
    <property type="entry name" value="HisKA"/>
    <property type="match status" value="1"/>
</dbReference>
<keyword evidence="9" id="KW-0812">Transmembrane</keyword>
<keyword evidence="5" id="KW-0808">Transferase</keyword>
<dbReference type="CDD" id="cd00082">
    <property type="entry name" value="HisKA"/>
    <property type="match status" value="1"/>
</dbReference>
<keyword evidence="9" id="KW-0472">Membrane</keyword>
<organism evidence="11 12">
    <name type="scientific">Promicromonospora soli</name>
    <dbReference type="NCBI Taxonomy" id="2035533"/>
    <lineage>
        <taxon>Bacteria</taxon>
        <taxon>Bacillati</taxon>
        <taxon>Actinomycetota</taxon>
        <taxon>Actinomycetes</taxon>
        <taxon>Micrococcales</taxon>
        <taxon>Promicromonosporaceae</taxon>
        <taxon>Promicromonospora</taxon>
    </lineage>
</organism>
<dbReference type="InterPro" id="IPR003661">
    <property type="entry name" value="HisK_dim/P_dom"/>
</dbReference>
<evidence type="ECO:0000256" key="1">
    <source>
        <dbReference type="ARBA" id="ARBA00000085"/>
    </source>
</evidence>
<dbReference type="EMBL" id="BNAS01000002">
    <property type="protein sequence ID" value="GHH71150.1"/>
    <property type="molecule type" value="Genomic_DNA"/>
</dbReference>
<dbReference type="RefSeq" id="WP_189669001.1">
    <property type="nucleotide sequence ID" value="NZ_BNAS01000002.1"/>
</dbReference>
<dbReference type="PRINTS" id="PR00344">
    <property type="entry name" value="BCTRLSENSOR"/>
</dbReference>
<evidence type="ECO:0000256" key="2">
    <source>
        <dbReference type="ARBA" id="ARBA00004236"/>
    </source>
</evidence>
<reference evidence="11" key="1">
    <citation type="journal article" date="2014" name="Int. J. Syst. Evol. Microbiol.">
        <title>Complete genome sequence of Corynebacterium casei LMG S-19264T (=DSM 44701T), isolated from a smear-ripened cheese.</title>
        <authorList>
            <consortium name="US DOE Joint Genome Institute (JGI-PGF)"/>
            <person name="Walter F."/>
            <person name="Albersmeier A."/>
            <person name="Kalinowski J."/>
            <person name="Ruckert C."/>
        </authorList>
    </citation>
    <scope>NUCLEOTIDE SEQUENCE</scope>
    <source>
        <strain evidence="11">CGMCC 4.7398</strain>
    </source>
</reference>
<evidence type="ECO:0000256" key="3">
    <source>
        <dbReference type="ARBA" id="ARBA00012438"/>
    </source>
</evidence>
<evidence type="ECO:0000256" key="6">
    <source>
        <dbReference type="ARBA" id="ARBA00022777"/>
    </source>
</evidence>
<dbReference type="Proteomes" id="UP000627369">
    <property type="component" value="Unassembled WGS sequence"/>
</dbReference>
<evidence type="ECO:0000256" key="4">
    <source>
        <dbReference type="ARBA" id="ARBA00022553"/>
    </source>
</evidence>
<dbReference type="InterPro" id="IPR004358">
    <property type="entry name" value="Sig_transdc_His_kin-like_C"/>
</dbReference>
<dbReference type="AlphaFoldDB" id="A0A919FRL0"/>
<dbReference type="InterPro" id="IPR036890">
    <property type="entry name" value="HATPase_C_sf"/>
</dbReference>
<dbReference type="SMART" id="SM00387">
    <property type="entry name" value="HATPase_c"/>
    <property type="match status" value="1"/>
</dbReference>
<dbReference type="Gene3D" id="1.10.287.130">
    <property type="match status" value="1"/>
</dbReference>
<dbReference type="EC" id="2.7.13.3" evidence="3"/>
<reference evidence="11" key="2">
    <citation type="submission" date="2020-09" db="EMBL/GenBank/DDBJ databases">
        <authorList>
            <person name="Sun Q."/>
            <person name="Zhou Y."/>
        </authorList>
    </citation>
    <scope>NUCLEOTIDE SEQUENCE</scope>
    <source>
        <strain evidence="11">CGMCC 4.7398</strain>
    </source>
</reference>
<gene>
    <name evidence="11" type="ORF">GCM10017772_19030</name>
</gene>
<sequence length="350" mass="35937">MNDLEGVVLSVSVAAAVGAVGVVALFALARRRVGLAATLAPLVVVASVAAGVYASARAMFLSDDDSATVLLLLLATVPVALAVGLVLTARIRTVTTEAAAEKAARERDREVEVRRREMVAWVSHDLRTPLAAVRALAEALEDGVGQVDEHVPRILAENRRMAAMVDDLLALSRLQSPTTTLRREPVAVADLASDAIAAAQPLADAGGVTLAWDVTDPVVTSLDAQDVGRALENLLVNAIRHTGPGGTVRVAVACEEDATGSGTVVIAVEDECGGIPEADLGRVFEAGWRSSGARTPERGDNPGGGAGLGLSIVRGVAEAHAGTATVTNLPGPDGGRGCRFELRLPATSPK</sequence>
<dbReference type="PANTHER" id="PTHR43711">
    <property type="entry name" value="TWO-COMPONENT HISTIDINE KINASE"/>
    <property type="match status" value="1"/>
</dbReference>
<dbReference type="InterPro" id="IPR003594">
    <property type="entry name" value="HATPase_dom"/>
</dbReference>